<dbReference type="STRING" id="589924.Ferp_0269"/>
<dbReference type="AlphaFoldDB" id="D3S1Z3"/>
<name>D3S1Z3_FERPA</name>
<dbReference type="eggNOG" id="arCOG00910">
    <property type="taxonomic scope" value="Archaea"/>
</dbReference>
<dbReference type="HOGENOM" id="CLU_074702_1_0_2"/>
<keyword evidence="2" id="KW-0808">Transferase</keyword>
<evidence type="ECO:0000313" key="3">
    <source>
        <dbReference type="Proteomes" id="UP000002613"/>
    </source>
</evidence>
<dbReference type="PaxDb" id="589924-Ferp_0269"/>
<dbReference type="CDD" id="cd02440">
    <property type="entry name" value="AdoMet_MTases"/>
    <property type="match status" value="1"/>
</dbReference>
<dbReference type="GO" id="GO:0032259">
    <property type="term" value="P:methylation"/>
    <property type="evidence" value="ECO:0007669"/>
    <property type="project" value="UniProtKB-KW"/>
</dbReference>
<dbReference type="OrthoDB" id="31271at2157"/>
<organism evidence="2 3">
    <name type="scientific">Ferroglobus placidus (strain DSM 10642 / AEDII12DO)</name>
    <dbReference type="NCBI Taxonomy" id="589924"/>
    <lineage>
        <taxon>Archaea</taxon>
        <taxon>Methanobacteriati</taxon>
        <taxon>Methanobacteriota</taxon>
        <taxon>Archaeoglobi</taxon>
        <taxon>Archaeoglobales</taxon>
        <taxon>Archaeoglobaceae</taxon>
        <taxon>Ferroglobus</taxon>
    </lineage>
</organism>
<dbReference type="GO" id="GO:0008168">
    <property type="term" value="F:methyltransferase activity"/>
    <property type="evidence" value="ECO:0007669"/>
    <property type="project" value="UniProtKB-KW"/>
</dbReference>
<dbReference type="InterPro" id="IPR051720">
    <property type="entry name" value="rRNA_MeTrfase/Polyamine_Synth"/>
</dbReference>
<reference evidence="3" key="1">
    <citation type="submission" date="2010-02" db="EMBL/GenBank/DDBJ databases">
        <title>Complete sequence of Ferroglobus placidus DSM 10642.</title>
        <authorList>
            <consortium name="US DOE Joint Genome Institute"/>
            <person name="Lucas S."/>
            <person name="Copeland A."/>
            <person name="Lapidus A."/>
            <person name="Cheng J.-F."/>
            <person name="Bruce D."/>
            <person name="Goodwin L."/>
            <person name="Pitluck S."/>
            <person name="Saunders E."/>
            <person name="Brettin T."/>
            <person name="Detter J.C."/>
            <person name="Han C."/>
            <person name="Tapia R."/>
            <person name="Larimer F."/>
            <person name="Land M."/>
            <person name="Hauser L."/>
            <person name="Kyrpides N."/>
            <person name="Ivanova N."/>
            <person name="Holmes D."/>
            <person name="Lovley D."/>
            <person name="Kyrpides N."/>
            <person name="Anderson I.J."/>
            <person name="Woyke T."/>
        </authorList>
    </citation>
    <scope>NUCLEOTIDE SEQUENCE [LARGE SCALE GENOMIC DNA]</scope>
    <source>
        <strain evidence="3">DSM 10642 / AEDII12DO</strain>
    </source>
</reference>
<dbReference type="PANTHER" id="PTHR23290:SF0">
    <property type="entry name" value="RRNA N6-ADENOSINE-METHYLTRANSFERASE METTL5"/>
    <property type="match status" value="1"/>
</dbReference>
<dbReference type="InterPro" id="IPR007848">
    <property type="entry name" value="Small_mtfrase_dom"/>
</dbReference>
<evidence type="ECO:0000313" key="2">
    <source>
        <dbReference type="EMBL" id="ADC64450.1"/>
    </source>
</evidence>
<keyword evidence="2" id="KW-0489">Methyltransferase</keyword>
<dbReference type="EMBL" id="CP001899">
    <property type="protein sequence ID" value="ADC64450.1"/>
    <property type="molecule type" value="Genomic_DNA"/>
</dbReference>
<dbReference type="KEGG" id="fpl:Ferp_0269"/>
<proteinExistence type="predicted"/>
<gene>
    <name evidence="2" type="ordered locus">Ferp_0269</name>
</gene>
<dbReference type="InterPro" id="IPR029063">
    <property type="entry name" value="SAM-dependent_MTases_sf"/>
</dbReference>
<evidence type="ECO:0000259" key="1">
    <source>
        <dbReference type="Pfam" id="PF05175"/>
    </source>
</evidence>
<dbReference type="Gene3D" id="3.40.50.150">
    <property type="entry name" value="Vaccinia Virus protein VP39"/>
    <property type="match status" value="1"/>
</dbReference>
<feature type="domain" description="Methyltransferase small" evidence="1">
    <location>
        <begin position="37"/>
        <end position="125"/>
    </location>
</feature>
<dbReference type="PANTHER" id="PTHR23290">
    <property type="entry name" value="RRNA N6-ADENOSINE-METHYLTRANSFERASE METTL5"/>
    <property type="match status" value="1"/>
</dbReference>
<dbReference type="Proteomes" id="UP000002613">
    <property type="component" value="Chromosome"/>
</dbReference>
<protein>
    <submittedName>
        <fullName evidence="2">Ribosomal L11 methyltransferase</fullName>
    </submittedName>
</protein>
<keyword evidence="3" id="KW-1185">Reference proteome</keyword>
<dbReference type="RefSeq" id="WP_012964797.1">
    <property type="nucleotide sequence ID" value="NC_013849.1"/>
</dbReference>
<sequence>MKKKDLEIFLQSLKGFKNPKIFLEQYVTPPALVAEIVLFAKMQNDLDLVFDLGCGTGIISIASALLGAFSIGVDVDREALSVARENSKTCGVPVDFVLCDVENFNAKKKGTVIMNPPFGIQRRHADRKFLMKAFEIAEVIYTIHSAGSEEFVKKKAEENGFKVTHVWKYSIPLKRTYAFHEKPYKYIPVEVFRIERC</sequence>
<accession>D3S1Z3</accession>
<reference evidence="2 3" key="2">
    <citation type="journal article" date="2011" name="Stand. Genomic Sci.">
        <title>Complete genome sequence of Ferroglobus placidus AEDII12DO.</title>
        <authorList>
            <person name="Anderson I."/>
            <person name="Risso C."/>
            <person name="Holmes D."/>
            <person name="Lucas S."/>
            <person name="Copeland A."/>
            <person name="Lapidus A."/>
            <person name="Cheng J.F."/>
            <person name="Bruce D."/>
            <person name="Goodwin L."/>
            <person name="Pitluck S."/>
            <person name="Saunders E."/>
            <person name="Brettin T."/>
            <person name="Detter J.C."/>
            <person name="Han C."/>
            <person name="Tapia R."/>
            <person name="Larimer F."/>
            <person name="Land M."/>
            <person name="Hauser L."/>
            <person name="Woyke T."/>
            <person name="Lovley D."/>
            <person name="Kyrpides N."/>
            <person name="Ivanova N."/>
        </authorList>
    </citation>
    <scope>NUCLEOTIDE SEQUENCE [LARGE SCALE GENOMIC DNA]</scope>
    <source>
        <strain evidence="3">DSM 10642 / AEDII12DO</strain>
    </source>
</reference>
<dbReference type="Pfam" id="PF05175">
    <property type="entry name" value="MTS"/>
    <property type="match status" value="1"/>
</dbReference>
<dbReference type="GeneID" id="8777766"/>
<dbReference type="SUPFAM" id="SSF53335">
    <property type="entry name" value="S-adenosyl-L-methionine-dependent methyltransferases"/>
    <property type="match status" value="1"/>
</dbReference>